<dbReference type="FunFam" id="2.120.10.80:FF:000134">
    <property type="entry name" value="Kelch domain-containing protein, putative"/>
    <property type="match status" value="1"/>
</dbReference>
<protein>
    <submittedName>
        <fullName evidence="3">Farnesylated proteins-converting enzyme 2</fullName>
    </submittedName>
</protein>
<dbReference type="AlphaFoldDB" id="A0A915AE48"/>
<reference evidence="3" key="1">
    <citation type="submission" date="2022-11" db="UniProtKB">
        <authorList>
            <consortium name="WormBaseParasite"/>
        </authorList>
    </citation>
    <scope>IDENTIFICATION</scope>
</reference>
<evidence type="ECO:0000313" key="2">
    <source>
        <dbReference type="Proteomes" id="UP000887569"/>
    </source>
</evidence>
<evidence type="ECO:0000256" key="1">
    <source>
        <dbReference type="ARBA" id="ARBA00022441"/>
    </source>
</evidence>
<keyword evidence="1" id="KW-0880">Kelch repeat</keyword>
<name>A0A915AE48_PARUN</name>
<sequence>MYWTVKVDGGPRRVNHAAVELNGLIYSFGGYCSGEIYEGNEPVDVHVLDTETYRWRKLNVSCEKITETDSSGSTRSLMPYQRYGHTVVAYEGKAYLWGGRNDEYGASAQMHVFDPESCKWSLVERYGPCPPARDGHSAVVVGSVMYVFGGFEEESQRFSRETYAFDFKTLQWSELRTTGAAPQWRDFHTACAIGKKMYIFGGRSDQLGQFHSSRDIYCDRLKVLDLETAQWQEPNVTGDRPSGRRSHSAWSYKGRMYIFGGYLGTVNQHLGDLYEYDPATSNWKCLHPYGDAPSPRRRHCTVLVNNRLFLFGGTMPKKEAKQDPSESGLSDLSDLYVLDYEPTLKRIAAVAVVGNGLHESNADVLPLELRQELLLMTQPNKITLPRYDGCSLRDWQKESDNASTNYRHSVSLSYGIIRALYIQHSQLTAITSSL</sequence>
<dbReference type="PANTHER" id="PTHR46461:SF1">
    <property type="entry name" value="KELCH DOMAIN-CONTAINING PROTEIN 3"/>
    <property type="match status" value="1"/>
</dbReference>
<dbReference type="InterPro" id="IPR015915">
    <property type="entry name" value="Kelch-typ_b-propeller"/>
</dbReference>
<dbReference type="Pfam" id="PF24681">
    <property type="entry name" value="Kelch_KLHDC2_KLHL20_DRC7"/>
    <property type="match status" value="1"/>
</dbReference>
<dbReference type="PANTHER" id="PTHR46461">
    <property type="entry name" value="KELCH DOMAIN-CONTAINING PROTEIN 3"/>
    <property type="match status" value="1"/>
</dbReference>
<dbReference type="WBParaSite" id="PgR006_g062_t01">
    <property type="protein sequence ID" value="PgR006_g062_t01"/>
    <property type="gene ID" value="PgR006_g062"/>
</dbReference>
<dbReference type="Pfam" id="PF01344">
    <property type="entry name" value="Kelch_1"/>
    <property type="match status" value="1"/>
</dbReference>
<dbReference type="Proteomes" id="UP000887569">
    <property type="component" value="Unplaced"/>
</dbReference>
<keyword evidence="2" id="KW-1185">Reference proteome</keyword>
<organism evidence="2 3">
    <name type="scientific">Parascaris univalens</name>
    <name type="common">Nematode worm</name>
    <dbReference type="NCBI Taxonomy" id="6257"/>
    <lineage>
        <taxon>Eukaryota</taxon>
        <taxon>Metazoa</taxon>
        <taxon>Ecdysozoa</taxon>
        <taxon>Nematoda</taxon>
        <taxon>Chromadorea</taxon>
        <taxon>Rhabditida</taxon>
        <taxon>Spirurina</taxon>
        <taxon>Ascaridomorpha</taxon>
        <taxon>Ascaridoidea</taxon>
        <taxon>Ascarididae</taxon>
        <taxon>Parascaris</taxon>
    </lineage>
</organism>
<dbReference type="InterPro" id="IPR052637">
    <property type="entry name" value="KLHDC3-like"/>
</dbReference>
<proteinExistence type="predicted"/>
<dbReference type="SUPFAM" id="SSF117281">
    <property type="entry name" value="Kelch motif"/>
    <property type="match status" value="2"/>
</dbReference>
<accession>A0A915AE48</accession>
<dbReference type="Gene3D" id="2.120.10.80">
    <property type="entry name" value="Kelch-type beta propeller"/>
    <property type="match status" value="2"/>
</dbReference>
<dbReference type="GO" id="GO:0005737">
    <property type="term" value="C:cytoplasm"/>
    <property type="evidence" value="ECO:0007669"/>
    <property type="project" value="TreeGrafter"/>
</dbReference>
<evidence type="ECO:0000313" key="3">
    <source>
        <dbReference type="WBParaSite" id="PgR006_g062_t01"/>
    </source>
</evidence>
<dbReference type="InterPro" id="IPR006652">
    <property type="entry name" value="Kelch_1"/>
</dbReference>
<dbReference type="GO" id="GO:0003682">
    <property type="term" value="F:chromatin binding"/>
    <property type="evidence" value="ECO:0007669"/>
    <property type="project" value="InterPro"/>
</dbReference>